<feature type="chain" id="PRO_5043475126" description="Secreted protein" evidence="2">
    <location>
        <begin position="22"/>
        <end position="102"/>
    </location>
</feature>
<name>A0AAW1N2E0_POPJA</name>
<dbReference type="Proteomes" id="UP001458880">
    <property type="component" value="Unassembled WGS sequence"/>
</dbReference>
<sequence>MMSRFSTAALLSWPFPFYVQTEEGTTTKWCHGVTTSAYGDSTVNSSETAATSQNGVMASPPPHTETLQSTVPKLLQHHENNPDQLDWACSEGAVADKSTRRN</sequence>
<evidence type="ECO:0008006" key="5">
    <source>
        <dbReference type="Google" id="ProtNLM"/>
    </source>
</evidence>
<protein>
    <recommendedName>
        <fullName evidence="5">Secreted protein</fullName>
    </recommendedName>
</protein>
<dbReference type="AlphaFoldDB" id="A0AAW1N2E0"/>
<evidence type="ECO:0000313" key="3">
    <source>
        <dbReference type="EMBL" id="KAK9752118.1"/>
    </source>
</evidence>
<evidence type="ECO:0000313" key="4">
    <source>
        <dbReference type="Proteomes" id="UP001458880"/>
    </source>
</evidence>
<evidence type="ECO:0000256" key="2">
    <source>
        <dbReference type="SAM" id="SignalP"/>
    </source>
</evidence>
<evidence type="ECO:0000256" key="1">
    <source>
        <dbReference type="SAM" id="MobiDB-lite"/>
    </source>
</evidence>
<organism evidence="3 4">
    <name type="scientific">Popillia japonica</name>
    <name type="common">Japanese beetle</name>
    <dbReference type="NCBI Taxonomy" id="7064"/>
    <lineage>
        <taxon>Eukaryota</taxon>
        <taxon>Metazoa</taxon>
        <taxon>Ecdysozoa</taxon>
        <taxon>Arthropoda</taxon>
        <taxon>Hexapoda</taxon>
        <taxon>Insecta</taxon>
        <taxon>Pterygota</taxon>
        <taxon>Neoptera</taxon>
        <taxon>Endopterygota</taxon>
        <taxon>Coleoptera</taxon>
        <taxon>Polyphaga</taxon>
        <taxon>Scarabaeiformia</taxon>
        <taxon>Scarabaeidae</taxon>
        <taxon>Rutelinae</taxon>
        <taxon>Popillia</taxon>
    </lineage>
</organism>
<reference evidence="3 4" key="1">
    <citation type="journal article" date="2024" name="BMC Genomics">
        <title>De novo assembly and annotation of Popillia japonica's genome with initial clues to its potential as an invasive pest.</title>
        <authorList>
            <person name="Cucini C."/>
            <person name="Boschi S."/>
            <person name="Funari R."/>
            <person name="Cardaioli E."/>
            <person name="Iannotti N."/>
            <person name="Marturano G."/>
            <person name="Paoli F."/>
            <person name="Bruttini M."/>
            <person name="Carapelli A."/>
            <person name="Frati F."/>
            <person name="Nardi F."/>
        </authorList>
    </citation>
    <scope>NUCLEOTIDE SEQUENCE [LARGE SCALE GENOMIC DNA]</scope>
    <source>
        <strain evidence="3">DMR45628</strain>
    </source>
</reference>
<comment type="caution">
    <text evidence="3">The sequence shown here is derived from an EMBL/GenBank/DDBJ whole genome shotgun (WGS) entry which is preliminary data.</text>
</comment>
<keyword evidence="2" id="KW-0732">Signal</keyword>
<accession>A0AAW1N2E0</accession>
<feature type="region of interest" description="Disordered" evidence="1">
    <location>
        <begin position="41"/>
        <end position="66"/>
    </location>
</feature>
<dbReference type="EMBL" id="JASPKY010000023">
    <property type="protein sequence ID" value="KAK9752118.1"/>
    <property type="molecule type" value="Genomic_DNA"/>
</dbReference>
<gene>
    <name evidence="3" type="ORF">QE152_g4525</name>
</gene>
<feature type="compositionally biased region" description="Polar residues" evidence="1">
    <location>
        <begin position="41"/>
        <end position="56"/>
    </location>
</feature>
<keyword evidence="4" id="KW-1185">Reference proteome</keyword>
<proteinExistence type="predicted"/>
<feature type="signal peptide" evidence="2">
    <location>
        <begin position="1"/>
        <end position="21"/>
    </location>
</feature>